<name>A0A3B0TPW9_9ZZZZ</name>
<dbReference type="InterPro" id="IPR014048">
    <property type="entry name" value="MethylDNA_cys_MeTrfase_DNA-bd"/>
</dbReference>
<dbReference type="SUPFAM" id="SSF46767">
    <property type="entry name" value="Methylated DNA-protein cysteine methyltransferase, C-terminal domain"/>
    <property type="match status" value="1"/>
</dbReference>
<dbReference type="Pfam" id="PF01035">
    <property type="entry name" value="DNA_binding_1"/>
    <property type="match status" value="1"/>
</dbReference>
<evidence type="ECO:0000256" key="10">
    <source>
        <dbReference type="ARBA" id="ARBA00049348"/>
    </source>
</evidence>
<evidence type="ECO:0000259" key="11">
    <source>
        <dbReference type="PROSITE" id="PS01124"/>
    </source>
</evidence>
<keyword evidence="4 12" id="KW-0489">Methyltransferase</keyword>
<evidence type="ECO:0000256" key="2">
    <source>
        <dbReference type="ARBA" id="ARBA00008711"/>
    </source>
</evidence>
<evidence type="ECO:0000256" key="9">
    <source>
        <dbReference type="ARBA" id="ARBA00023204"/>
    </source>
</evidence>
<feature type="domain" description="HTH araC/xylS-type" evidence="11">
    <location>
        <begin position="30"/>
        <end position="127"/>
    </location>
</feature>
<evidence type="ECO:0000256" key="3">
    <source>
        <dbReference type="ARBA" id="ARBA00011918"/>
    </source>
</evidence>
<keyword evidence="7" id="KW-0805">Transcription regulation</keyword>
<evidence type="ECO:0000256" key="6">
    <source>
        <dbReference type="ARBA" id="ARBA00022763"/>
    </source>
</evidence>
<dbReference type="InterPro" id="IPR009057">
    <property type="entry name" value="Homeodomain-like_sf"/>
</dbReference>
<dbReference type="GO" id="GO:0003700">
    <property type="term" value="F:DNA-binding transcription factor activity"/>
    <property type="evidence" value="ECO:0007669"/>
    <property type="project" value="InterPro"/>
</dbReference>
<dbReference type="Gene3D" id="3.30.160.70">
    <property type="entry name" value="Methylated DNA-protein cysteine methyltransferase domain"/>
    <property type="match status" value="1"/>
</dbReference>
<dbReference type="PANTHER" id="PTHR10815:SF13">
    <property type="entry name" value="METHYLATED-DNA--PROTEIN-CYSTEINE METHYLTRANSFERASE"/>
    <property type="match status" value="1"/>
</dbReference>
<dbReference type="InterPro" id="IPR018060">
    <property type="entry name" value="HTH_AraC"/>
</dbReference>
<organism evidence="12">
    <name type="scientific">hydrothermal vent metagenome</name>
    <dbReference type="NCBI Taxonomy" id="652676"/>
    <lineage>
        <taxon>unclassified sequences</taxon>
        <taxon>metagenomes</taxon>
        <taxon>ecological metagenomes</taxon>
    </lineage>
</organism>
<dbReference type="FunFam" id="1.10.10.10:FF:000214">
    <property type="entry name" value="Methylated-DNA--protein-cysteine methyltransferase"/>
    <property type="match status" value="1"/>
</dbReference>
<keyword evidence="5 12" id="KW-0808">Transferase</keyword>
<accession>A0A3B0TPW9</accession>
<proteinExistence type="inferred from homology"/>
<evidence type="ECO:0000313" key="12">
    <source>
        <dbReference type="EMBL" id="VAW15447.1"/>
    </source>
</evidence>
<reference evidence="12" key="1">
    <citation type="submission" date="2018-06" db="EMBL/GenBank/DDBJ databases">
        <authorList>
            <person name="Zhirakovskaya E."/>
        </authorList>
    </citation>
    <scope>NUCLEOTIDE SEQUENCE</scope>
</reference>
<dbReference type="NCBIfam" id="TIGR00589">
    <property type="entry name" value="ogt"/>
    <property type="match status" value="1"/>
</dbReference>
<dbReference type="EMBL" id="UOEM01000085">
    <property type="protein sequence ID" value="VAW15447.1"/>
    <property type="molecule type" value="Genomic_DNA"/>
</dbReference>
<dbReference type="PROSITE" id="PS00374">
    <property type="entry name" value="MGMT"/>
    <property type="match status" value="1"/>
</dbReference>
<dbReference type="PROSITE" id="PS01124">
    <property type="entry name" value="HTH_ARAC_FAMILY_2"/>
    <property type="match status" value="1"/>
</dbReference>
<keyword evidence="8" id="KW-0804">Transcription</keyword>
<comment type="catalytic activity">
    <reaction evidence="1">
        <text>a 4-O-methyl-thymidine in DNA + L-cysteinyl-[protein] = a thymidine in DNA + S-methyl-L-cysteinyl-[protein]</text>
        <dbReference type="Rhea" id="RHEA:53428"/>
        <dbReference type="Rhea" id="RHEA-COMP:10131"/>
        <dbReference type="Rhea" id="RHEA-COMP:10132"/>
        <dbReference type="Rhea" id="RHEA-COMP:13555"/>
        <dbReference type="Rhea" id="RHEA-COMP:13556"/>
        <dbReference type="ChEBI" id="CHEBI:29950"/>
        <dbReference type="ChEBI" id="CHEBI:82612"/>
        <dbReference type="ChEBI" id="CHEBI:137386"/>
        <dbReference type="ChEBI" id="CHEBI:137387"/>
        <dbReference type="EC" id="2.1.1.63"/>
    </reaction>
</comment>
<dbReference type="PANTHER" id="PTHR10815">
    <property type="entry name" value="METHYLATED-DNA--PROTEIN-CYSTEINE METHYLTRANSFERASE"/>
    <property type="match status" value="1"/>
</dbReference>
<dbReference type="EC" id="2.1.1.63" evidence="3"/>
<dbReference type="Gene3D" id="1.10.10.10">
    <property type="entry name" value="Winged helix-like DNA-binding domain superfamily/Winged helix DNA-binding domain"/>
    <property type="match status" value="1"/>
</dbReference>
<evidence type="ECO:0000256" key="8">
    <source>
        <dbReference type="ARBA" id="ARBA00023163"/>
    </source>
</evidence>
<evidence type="ECO:0000256" key="4">
    <source>
        <dbReference type="ARBA" id="ARBA00022603"/>
    </source>
</evidence>
<dbReference type="InterPro" id="IPR036217">
    <property type="entry name" value="MethylDNA_cys_MeTrfase_DNAb"/>
</dbReference>
<comment type="catalytic activity">
    <reaction evidence="10">
        <text>a 6-O-methyl-2'-deoxyguanosine in DNA + L-cysteinyl-[protein] = S-methyl-L-cysteinyl-[protein] + a 2'-deoxyguanosine in DNA</text>
        <dbReference type="Rhea" id="RHEA:24000"/>
        <dbReference type="Rhea" id="RHEA-COMP:10131"/>
        <dbReference type="Rhea" id="RHEA-COMP:10132"/>
        <dbReference type="Rhea" id="RHEA-COMP:11367"/>
        <dbReference type="Rhea" id="RHEA-COMP:11368"/>
        <dbReference type="ChEBI" id="CHEBI:29950"/>
        <dbReference type="ChEBI" id="CHEBI:82612"/>
        <dbReference type="ChEBI" id="CHEBI:85445"/>
        <dbReference type="ChEBI" id="CHEBI:85448"/>
        <dbReference type="EC" id="2.1.1.63"/>
    </reaction>
</comment>
<evidence type="ECO:0000256" key="7">
    <source>
        <dbReference type="ARBA" id="ARBA00023015"/>
    </source>
</evidence>
<dbReference type="CDD" id="cd06445">
    <property type="entry name" value="ATase"/>
    <property type="match status" value="1"/>
</dbReference>
<dbReference type="GO" id="GO:0006281">
    <property type="term" value="P:DNA repair"/>
    <property type="evidence" value="ECO:0007669"/>
    <property type="project" value="UniProtKB-KW"/>
</dbReference>
<dbReference type="InterPro" id="IPR036388">
    <property type="entry name" value="WH-like_DNA-bd_sf"/>
</dbReference>
<dbReference type="GO" id="GO:0003908">
    <property type="term" value="F:methylated-DNA-[protein]-cysteine S-methyltransferase activity"/>
    <property type="evidence" value="ECO:0007669"/>
    <property type="project" value="UniProtKB-EC"/>
</dbReference>
<evidence type="ECO:0000256" key="1">
    <source>
        <dbReference type="ARBA" id="ARBA00001286"/>
    </source>
</evidence>
<keyword evidence="9" id="KW-0234">DNA repair</keyword>
<protein>
    <recommendedName>
        <fullName evidence="3">methylated-DNA--[protein]-cysteine S-methyltransferase</fullName>
        <ecNumber evidence="3">2.1.1.63</ecNumber>
    </recommendedName>
</protein>
<dbReference type="SMART" id="SM00342">
    <property type="entry name" value="HTH_ARAC"/>
    <property type="match status" value="1"/>
</dbReference>
<evidence type="ECO:0000256" key="5">
    <source>
        <dbReference type="ARBA" id="ARBA00022679"/>
    </source>
</evidence>
<dbReference type="Pfam" id="PF12833">
    <property type="entry name" value="HTH_18"/>
    <property type="match status" value="1"/>
</dbReference>
<dbReference type="AlphaFoldDB" id="A0A3B0TPW9"/>
<dbReference type="InterPro" id="IPR036631">
    <property type="entry name" value="MGMT_N_sf"/>
</dbReference>
<dbReference type="Gene3D" id="1.10.10.60">
    <property type="entry name" value="Homeodomain-like"/>
    <property type="match status" value="1"/>
</dbReference>
<sequence>MMLHMNPSKLEAHGAYDDAHNGARDYALVARAVAYLTENAREQPGLDDVAAHVGLSRYHFQRLFTRWAGISPKAFVQALTLEHARYMLRDSASVLDAAYEVGLSGPGRLHDLFVTFEAMSPGAYKSGGAGLEMTYGFHDSPFGMCLAIVTKRGLAGLAFADEHEAPGQDGPCICPQGRLAALADMKGRWPNARFFEDPGATSPHVQAIFGRGDAGRRDLNIVFIGTDFDISVWRTLMKIPQGAATTYSDIARHLGNPKAARAVGSAVGRNPISFLVPCHRVLRKSGHLGGYHWGLARKQVIIGWEAAPFRTG</sequence>
<dbReference type="InterPro" id="IPR001497">
    <property type="entry name" value="MethylDNA_cys_MeTrfase_AS"/>
</dbReference>
<comment type="similarity">
    <text evidence="2">Belongs to the MGMT family.</text>
</comment>
<dbReference type="SUPFAM" id="SSF53155">
    <property type="entry name" value="Methylated DNA-protein cysteine methyltransferase domain"/>
    <property type="match status" value="1"/>
</dbReference>
<dbReference type="GO" id="GO:0032259">
    <property type="term" value="P:methylation"/>
    <property type="evidence" value="ECO:0007669"/>
    <property type="project" value="UniProtKB-KW"/>
</dbReference>
<keyword evidence="6" id="KW-0227">DNA damage</keyword>
<dbReference type="GO" id="GO:0043565">
    <property type="term" value="F:sequence-specific DNA binding"/>
    <property type="evidence" value="ECO:0007669"/>
    <property type="project" value="InterPro"/>
</dbReference>
<dbReference type="SUPFAM" id="SSF46689">
    <property type="entry name" value="Homeodomain-like"/>
    <property type="match status" value="1"/>
</dbReference>
<gene>
    <name evidence="12" type="ORF">MNBD_ALPHA09-1296</name>
</gene>